<proteinExistence type="predicted"/>
<evidence type="ECO:0000313" key="1">
    <source>
        <dbReference type="EMBL" id="AEV74608.1"/>
    </source>
</evidence>
<dbReference type="PATRIC" id="fig|710685.3.peg.4116"/>
<dbReference type="Proteomes" id="UP000005442">
    <property type="component" value="Chromosome"/>
</dbReference>
<sequence length="55" mass="6087">MHHTKDKGDLGIAKAHADLASKCLTVLFPAAEHARMTRMGQERNRHGVHLLSGDR</sequence>
<protein>
    <submittedName>
        <fullName evidence="1">Uncharacterized protein</fullName>
    </submittedName>
</protein>
<dbReference type="KEGG" id="mrh:MycrhN_4103"/>
<name>G8RHC8_MYCRN</name>
<accession>G8RHC8</accession>
<dbReference type="EMBL" id="CP003169">
    <property type="protein sequence ID" value="AEV74608.1"/>
    <property type="molecule type" value="Genomic_DNA"/>
</dbReference>
<dbReference type="STRING" id="710685.MycrhN_4103"/>
<keyword evidence="2" id="KW-1185">Reference proteome</keyword>
<gene>
    <name evidence="1" type="ordered locus">MycrhN_4103</name>
</gene>
<organism evidence="1 2">
    <name type="scientific">Mycolicibacterium rhodesiae (strain NBB3)</name>
    <name type="common">Mycobacterium rhodesiae</name>
    <dbReference type="NCBI Taxonomy" id="710685"/>
    <lineage>
        <taxon>Bacteria</taxon>
        <taxon>Bacillati</taxon>
        <taxon>Actinomycetota</taxon>
        <taxon>Actinomycetes</taxon>
        <taxon>Mycobacteriales</taxon>
        <taxon>Mycobacteriaceae</taxon>
        <taxon>Mycolicibacterium</taxon>
    </lineage>
</organism>
<dbReference type="AlphaFoldDB" id="G8RHC8"/>
<dbReference type="HOGENOM" id="CLU_3027472_0_0_11"/>
<evidence type="ECO:0000313" key="2">
    <source>
        <dbReference type="Proteomes" id="UP000005442"/>
    </source>
</evidence>
<reference evidence="1 2" key="1">
    <citation type="submission" date="2011-12" db="EMBL/GenBank/DDBJ databases">
        <title>Complete sequence of Mycobacterium rhodesiae NBB3.</title>
        <authorList>
            <consortium name="US DOE Joint Genome Institute"/>
            <person name="Lucas S."/>
            <person name="Han J."/>
            <person name="Lapidus A."/>
            <person name="Cheng J.-F."/>
            <person name="Goodwin L."/>
            <person name="Pitluck S."/>
            <person name="Peters L."/>
            <person name="Mikhailova N."/>
            <person name="Gu W."/>
            <person name="Detter J.C."/>
            <person name="Han C."/>
            <person name="Tapia R."/>
            <person name="Land M."/>
            <person name="Hauser L."/>
            <person name="Kyrpides N."/>
            <person name="Ivanova N."/>
            <person name="Pagani I."/>
            <person name="Mattes T."/>
            <person name="Holmes A."/>
            <person name="Rutledge P."/>
            <person name="Paulsen I."/>
            <person name="Coleman N."/>
            <person name="Woyke T."/>
        </authorList>
    </citation>
    <scope>NUCLEOTIDE SEQUENCE [LARGE SCALE GENOMIC DNA]</scope>
    <source>
        <strain evidence="1 2">NBB3</strain>
    </source>
</reference>